<dbReference type="EMBL" id="LR822027">
    <property type="protein sequence ID" value="CAD0150906.1"/>
    <property type="molecule type" value="Genomic_DNA"/>
</dbReference>
<name>A0A7U7C715_STRTR</name>
<reference evidence="2 3" key="1">
    <citation type="submission" date="2020-06" db="EMBL/GenBank/DDBJ databases">
        <authorList>
            <person name="Chuat V."/>
        </authorList>
    </citation>
    <scope>NUCLEOTIDE SEQUENCE [LARGE SCALE GENOMIC DNA]</scope>
    <source>
        <strain evidence="2">STH_CIRM_998</strain>
    </source>
</reference>
<dbReference type="AlphaFoldDB" id="A0A7U7C715"/>
<evidence type="ECO:0000313" key="2">
    <source>
        <dbReference type="EMBL" id="CAD0150906.1"/>
    </source>
</evidence>
<evidence type="ECO:0000313" key="3">
    <source>
        <dbReference type="Proteomes" id="UP000509791"/>
    </source>
</evidence>
<protein>
    <recommendedName>
        <fullName evidence="1">Transposase IS204/IS1001/IS1096/IS1165 DDE domain-containing protein</fullName>
    </recommendedName>
</protein>
<organism evidence="2 3">
    <name type="scientific">Streptococcus thermophilus</name>
    <dbReference type="NCBI Taxonomy" id="1308"/>
    <lineage>
        <taxon>Bacteria</taxon>
        <taxon>Bacillati</taxon>
        <taxon>Bacillota</taxon>
        <taxon>Bacilli</taxon>
        <taxon>Lactobacillales</taxon>
        <taxon>Streptococcaceae</taxon>
        <taxon>Streptococcus</taxon>
    </lineage>
</organism>
<proteinExistence type="predicted"/>
<dbReference type="Proteomes" id="UP000509791">
    <property type="component" value="Chromosome"/>
</dbReference>
<feature type="domain" description="Transposase IS204/IS1001/IS1096/IS1165 DDE" evidence="1">
    <location>
        <begin position="4"/>
        <end position="184"/>
    </location>
</feature>
<dbReference type="Pfam" id="PF01610">
    <property type="entry name" value="DDE_Tnp_ISL3"/>
    <property type="match status" value="1"/>
</dbReference>
<dbReference type="InterPro" id="IPR047951">
    <property type="entry name" value="Transpos_ISL3"/>
</dbReference>
<evidence type="ECO:0000259" key="1">
    <source>
        <dbReference type="Pfam" id="PF01610"/>
    </source>
</evidence>
<sequence>MPLARRLFPNAEIIIDRFHIIQHLGRAFLKTRIAIMNQFDKKSLPYRALKNHWRLFQKDSRKLSLNPFYSKTFHQTLCPHEVVRKTLDFSEELANYYNLYQLLPYHFQEKRVDEFFELIEENISKVNHYFKTVFRTFLRHKPYIKNALETHYSNAKLEGTYKLIKDIKRLGFGFRNFINFRKRVFITLNIQKEKTYQVLSRC</sequence>
<dbReference type="PANTHER" id="PTHR33498">
    <property type="entry name" value="TRANSPOSASE FOR INSERTION SEQUENCE ELEMENT IS1557"/>
    <property type="match status" value="1"/>
</dbReference>
<dbReference type="InterPro" id="IPR002560">
    <property type="entry name" value="Transposase_DDE"/>
</dbReference>
<accession>A0A7U7C715</accession>
<dbReference type="PANTHER" id="PTHR33498:SF1">
    <property type="entry name" value="TRANSPOSASE FOR INSERTION SEQUENCE ELEMENT IS1557"/>
    <property type="match status" value="1"/>
</dbReference>
<gene>
    <name evidence="2" type="ORF">STHERMO_0221</name>
</gene>